<gene>
    <name evidence="13" type="ORF">TRIATDRAFT_225764</name>
</gene>
<evidence type="ECO:0000256" key="4">
    <source>
        <dbReference type="ARBA" id="ARBA00022692"/>
    </source>
</evidence>
<comment type="similarity">
    <text evidence="2">Belongs to the hexokinase family.</text>
</comment>
<dbReference type="Proteomes" id="UP000005426">
    <property type="component" value="Unassembled WGS sequence"/>
</dbReference>
<keyword evidence="5" id="KW-0547">Nucleotide-binding</keyword>
<feature type="transmembrane region" description="Helical" evidence="11">
    <location>
        <begin position="767"/>
        <end position="789"/>
    </location>
</feature>
<accession>G9P1K3</accession>
<feature type="transmembrane region" description="Helical" evidence="11">
    <location>
        <begin position="970"/>
        <end position="989"/>
    </location>
</feature>
<evidence type="ECO:0000256" key="6">
    <source>
        <dbReference type="ARBA" id="ARBA00022777"/>
    </source>
</evidence>
<feature type="transmembrane region" description="Helical" evidence="11">
    <location>
        <begin position="675"/>
        <end position="693"/>
    </location>
</feature>
<dbReference type="PRINTS" id="PR00475">
    <property type="entry name" value="HEXOKINASE"/>
</dbReference>
<dbReference type="OrthoDB" id="419537at2759"/>
<feature type="region of interest" description="Disordered" evidence="10">
    <location>
        <begin position="592"/>
        <end position="616"/>
    </location>
</feature>
<dbReference type="PROSITE" id="PS00216">
    <property type="entry name" value="SUGAR_TRANSPORT_1"/>
    <property type="match status" value="1"/>
</dbReference>
<dbReference type="PANTHER" id="PTHR23501:SF67">
    <property type="entry name" value="MFS MULTIDRUG EFFLUX TRANSPORTER (EUROFUNG)"/>
    <property type="match status" value="1"/>
</dbReference>
<comment type="subcellular location">
    <subcellularLocation>
        <location evidence="1">Membrane</location>
        <topology evidence="1">Multi-pass membrane protein</topology>
    </subcellularLocation>
</comment>
<dbReference type="eggNOG" id="KOG1369">
    <property type="taxonomic scope" value="Eukaryota"/>
</dbReference>
<feature type="transmembrane region" description="Helical" evidence="11">
    <location>
        <begin position="835"/>
        <end position="855"/>
    </location>
</feature>
<dbReference type="GO" id="GO:0006096">
    <property type="term" value="P:glycolytic process"/>
    <property type="evidence" value="ECO:0007669"/>
    <property type="project" value="UniProtKB-UniPathway"/>
</dbReference>
<dbReference type="InterPro" id="IPR001312">
    <property type="entry name" value="Hexokinase"/>
</dbReference>
<dbReference type="PROSITE" id="PS51748">
    <property type="entry name" value="HEXOKINASE_2"/>
    <property type="match status" value="1"/>
</dbReference>
<feature type="transmembrane region" description="Helical" evidence="11">
    <location>
        <begin position="995"/>
        <end position="1022"/>
    </location>
</feature>
<keyword evidence="3" id="KW-0808">Transferase</keyword>
<name>G9P1K3_HYPAI</name>
<evidence type="ECO:0000256" key="3">
    <source>
        <dbReference type="ARBA" id="ARBA00022679"/>
    </source>
</evidence>
<dbReference type="SUPFAM" id="SSF103473">
    <property type="entry name" value="MFS general substrate transporter"/>
    <property type="match status" value="1"/>
</dbReference>
<evidence type="ECO:0000256" key="11">
    <source>
        <dbReference type="SAM" id="Phobius"/>
    </source>
</evidence>
<organism evidence="13 14">
    <name type="scientific">Hypocrea atroviridis (strain ATCC 20476 / IMI 206040)</name>
    <name type="common">Trichoderma atroviride</name>
    <dbReference type="NCBI Taxonomy" id="452589"/>
    <lineage>
        <taxon>Eukaryota</taxon>
        <taxon>Fungi</taxon>
        <taxon>Dikarya</taxon>
        <taxon>Ascomycota</taxon>
        <taxon>Pezizomycotina</taxon>
        <taxon>Sordariomycetes</taxon>
        <taxon>Hypocreomycetidae</taxon>
        <taxon>Hypocreales</taxon>
        <taxon>Hypocreaceae</taxon>
        <taxon>Trichoderma</taxon>
    </lineage>
</organism>
<dbReference type="Gene3D" id="3.40.367.20">
    <property type="match status" value="1"/>
</dbReference>
<feature type="transmembrane region" description="Helical" evidence="11">
    <location>
        <begin position="705"/>
        <end position="724"/>
    </location>
</feature>
<evidence type="ECO:0000256" key="8">
    <source>
        <dbReference type="ARBA" id="ARBA00022989"/>
    </source>
</evidence>
<feature type="compositionally biased region" description="Polar residues" evidence="10">
    <location>
        <begin position="592"/>
        <end position="605"/>
    </location>
</feature>
<dbReference type="InterPro" id="IPR036259">
    <property type="entry name" value="MFS_trans_sf"/>
</dbReference>
<dbReference type="GO" id="GO:0005524">
    <property type="term" value="F:ATP binding"/>
    <property type="evidence" value="ECO:0007669"/>
    <property type="project" value="UniProtKB-KW"/>
</dbReference>
<protein>
    <recommendedName>
        <fullName evidence="12">Major facilitator superfamily (MFS) profile domain-containing protein</fullName>
    </recommendedName>
</protein>
<feature type="transmembrane region" description="Helical" evidence="11">
    <location>
        <begin position="904"/>
        <end position="927"/>
    </location>
</feature>
<dbReference type="AlphaFoldDB" id="G9P1K3"/>
<feature type="transmembrane region" description="Helical" evidence="11">
    <location>
        <begin position="1034"/>
        <end position="1053"/>
    </location>
</feature>
<evidence type="ECO:0000256" key="7">
    <source>
        <dbReference type="ARBA" id="ARBA00022840"/>
    </source>
</evidence>
<dbReference type="InterPro" id="IPR043129">
    <property type="entry name" value="ATPase_NBD"/>
</dbReference>
<dbReference type="GO" id="GO:0000329">
    <property type="term" value="C:fungal-type vacuole membrane"/>
    <property type="evidence" value="ECO:0007669"/>
    <property type="project" value="TreeGrafter"/>
</dbReference>
<dbReference type="eggNOG" id="KOG0254">
    <property type="taxonomic scope" value="Eukaryota"/>
</dbReference>
<reference evidence="13 14" key="1">
    <citation type="journal article" date="2011" name="Genome Biol.">
        <title>Comparative genome sequence analysis underscores mycoparasitism as the ancestral life style of Trichoderma.</title>
        <authorList>
            <person name="Kubicek C.P."/>
            <person name="Herrera-Estrella A."/>
            <person name="Seidl-Seiboth V."/>
            <person name="Martinez D.A."/>
            <person name="Druzhinina I.S."/>
            <person name="Thon M."/>
            <person name="Zeilinger S."/>
            <person name="Casas-Flores S."/>
            <person name="Horwitz B.A."/>
            <person name="Mukherjee P.K."/>
            <person name="Mukherjee M."/>
            <person name="Kredics L."/>
            <person name="Alcaraz L.D."/>
            <person name="Aerts A."/>
            <person name="Antal Z."/>
            <person name="Atanasova L."/>
            <person name="Cervantes-Badillo M.G."/>
            <person name="Challacombe J."/>
            <person name="Chertkov O."/>
            <person name="McCluskey K."/>
            <person name="Coulpier F."/>
            <person name="Deshpande N."/>
            <person name="von Doehren H."/>
            <person name="Ebbole D.J."/>
            <person name="Esquivel-Naranjo E.U."/>
            <person name="Fekete E."/>
            <person name="Flipphi M."/>
            <person name="Glaser F."/>
            <person name="Gomez-Rodriguez E.Y."/>
            <person name="Gruber S."/>
            <person name="Han C."/>
            <person name="Henrissat B."/>
            <person name="Hermosa R."/>
            <person name="Hernandez-Onate M."/>
            <person name="Karaffa L."/>
            <person name="Kosti I."/>
            <person name="Le Crom S."/>
            <person name="Lindquist E."/>
            <person name="Lucas S."/>
            <person name="Luebeck M."/>
            <person name="Luebeck P.S."/>
            <person name="Margeot A."/>
            <person name="Metz B."/>
            <person name="Misra M."/>
            <person name="Nevalainen H."/>
            <person name="Omann M."/>
            <person name="Packer N."/>
            <person name="Perrone G."/>
            <person name="Uresti-Rivera E.E."/>
            <person name="Salamov A."/>
            <person name="Schmoll M."/>
            <person name="Seiboth B."/>
            <person name="Shapiro H."/>
            <person name="Sukno S."/>
            <person name="Tamayo-Ramos J.A."/>
            <person name="Tisch D."/>
            <person name="Wiest A."/>
            <person name="Wilkinson H.H."/>
            <person name="Zhang M."/>
            <person name="Coutinho P.M."/>
            <person name="Kenerley C.M."/>
            <person name="Monte E."/>
            <person name="Baker S.E."/>
            <person name="Grigoriev I.V."/>
        </authorList>
    </citation>
    <scope>NUCLEOTIDE SEQUENCE [LARGE SCALE GENOMIC DNA]</scope>
    <source>
        <strain evidence="14">ATCC 20476 / IMI 206040</strain>
    </source>
</reference>
<evidence type="ECO:0000256" key="5">
    <source>
        <dbReference type="ARBA" id="ARBA00022741"/>
    </source>
</evidence>
<keyword evidence="6" id="KW-0418">Kinase</keyword>
<dbReference type="InterPro" id="IPR020846">
    <property type="entry name" value="MFS_dom"/>
</dbReference>
<evidence type="ECO:0000256" key="1">
    <source>
        <dbReference type="ARBA" id="ARBA00004141"/>
    </source>
</evidence>
<comment type="caution">
    <text evidence="13">The sequence shown here is derived from an EMBL/GenBank/DDBJ whole genome shotgun (WGS) entry which is preliminary data.</text>
</comment>
<dbReference type="UniPathway" id="UPA00109">
    <property type="reaction ID" value="UER00180"/>
</dbReference>
<dbReference type="Pfam" id="PF07690">
    <property type="entry name" value="MFS_1"/>
    <property type="match status" value="1"/>
</dbReference>
<feature type="transmembrane region" description="Helical" evidence="11">
    <location>
        <begin position="861"/>
        <end position="883"/>
    </location>
</feature>
<feature type="region of interest" description="Disordered" evidence="10">
    <location>
        <begin position="494"/>
        <end position="541"/>
    </location>
</feature>
<dbReference type="Pfam" id="PF03727">
    <property type="entry name" value="Hexokinase_2"/>
    <property type="match status" value="1"/>
</dbReference>
<dbReference type="CDD" id="cd24000">
    <property type="entry name" value="ASKHA_NBD_HK"/>
    <property type="match status" value="1"/>
</dbReference>
<feature type="domain" description="Major facilitator superfamily (MFS) profile" evidence="12">
    <location>
        <begin position="640"/>
        <end position="1129"/>
    </location>
</feature>
<feature type="transmembrane region" description="Helical" evidence="11">
    <location>
        <begin position="939"/>
        <end position="958"/>
    </location>
</feature>
<dbReference type="OMA" id="SHEIVWG"/>
<evidence type="ECO:0000256" key="9">
    <source>
        <dbReference type="ARBA" id="ARBA00023136"/>
    </source>
</evidence>
<dbReference type="SUPFAM" id="SSF53067">
    <property type="entry name" value="Actin-like ATPase domain"/>
    <property type="match status" value="2"/>
</dbReference>
<dbReference type="Gene3D" id="1.20.1250.20">
    <property type="entry name" value="MFS general substrate transporter like domains"/>
    <property type="match status" value="2"/>
</dbReference>
<evidence type="ECO:0000313" key="13">
    <source>
        <dbReference type="EMBL" id="EHK43337.1"/>
    </source>
</evidence>
<dbReference type="InterPro" id="IPR005829">
    <property type="entry name" value="Sugar_transporter_CS"/>
</dbReference>
<dbReference type="Gene3D" id="3.30.420.40">
    <property type="match status" value="1"/>
</dbReference>
<dbReference type="PANTHER" id="PTHR23501">
    <property type="entry name" value="MAJOR FACILITATOR SUPERFAMILY"/>
    <property type="match status" value="1"/>
</dbReference>
<sequence length="1136" mass="123873">MASATDIHRFLEPLSIDVDRSYELSRKFLANFRHLAANSRDHGGTNLRVGFVELHGDAQDPSSRVQRPLEKSWPIDHHLKNDNADSLFSWVGRCIAEVVEEGCRVLNISRDEPVPLGVTFSFPMEQRSVSHALLKDMGKGFALPPGIDLGAHIEQGYEQSRTLDLPPVKVTAIANDTVSTLVSCLFSYGGTEHRRAAMAIILGTGTNATIPMKLDLLHPSKRPQTVSVLPGESVADAKIAVNTEWSINGSLPPMKEMNLVTKWDDVLSLQNERPGFQPLEYMTAGRYLGELARIILVDYLVNELNVATETLPRTLLEKESLTTTFLSHFKPLLPPSALLEKLRQQVPEDADSSFTWTEDLATALYHIAKAIEVRASGIIAAAIIALLTLADDLPEDGAATADSSSPIRELGVGYTGGCIVHFQDYLADCQQFLDELLARRFGSDSRLRVRIQGYERGRLRDLGTVSRLSNSHFAIELAKLSTVLTHLDASHAIRHTRHKHSTPLSPLGLTSDKQGHCPNASEYSQSPRHFPRPNNQTARSLDSPRARMYALPGLAGQTLRTRIAANASNISRIMDDEQGILTTHSNFNDSNNHIKYNDDNTNPFTERSPLFPRRNSTASTSTAKSFIFLGETCPARFWLIFAQILISQFMAAFDGTLMASSHPVITSHFKAANSASWLSTAFLLTSTTFQPLLGRLSDAVGRKPLFVASIGVFTLATMWCALAGSIESFIAARALCGLGAGGVGALGSIITSDLVPIERRGTYQSYVTANFGAGSALGAALGGAMAEALGWRWEFGVQVPPLLLCMAMSAVVIPDDIGLQGPRRGIFDAMRQFDFGGSALLTVSTTTAILGLSFGGNIYPWTHPVVLTALSLAAIAFPSFLWFETRAAMPIMPFHLIQKSPRANLIFANFIAAVLANAISFNIPLYFQAVLLSSATSSGLRLVIPSVVASIIGALTGLSITYTRRLKWPVLAGTVWYLLGNITLCFLRRGMPEIVYLLVLIPQAIGQGFQFPGTFIAILACGEQAEQAVVSSTLILWRCLGLVLGIALSSLVIQNGLVHYLDEFVRGDDKLEVIRRVRASVEAVAQLEEPYREQVIRSYEASLRLTFILCTVLAAVSVLIVLPMKTPRLAAMKRKS</sequence>
<dbReference type="InterPro" id="IPR022673">
    <property type="entry name" value="Hexokinase_C"/>
</dbReference>
<dbReference type="HOGENOM" id="CLU_301136_0_0_1"/>
<evidence type="ECO:0000313" key="14">
    <source>
        <dbReference type="Proteomes" id="UP000005426"/>
    </source>
</evidence>
<dbReference type="GO" id="GO:0004396">
    <property type="term" value="F:hexokinase activity"/>
    <property type="evidence" value="ECO:0007669"/>
    <property type="project" value="InterPro"/>
</dbReference>
<dbReference type="EMBL" id="ABDG02000026">
    <property type="protein sequence ID" value="EHK43337.1"/>
    <property type="molecule type" value="Genomic_DNA"/>
</dbReference>
<evidence type="ECO:0000256" key="2">
    <source>
        <dbReference type="ARBA" id="ARBA00009225"/>
    </source>
</evidence>
<proteinExistence type="inferred from homology"/>
<dbReference type="GO" id="GO:0015174">
    <property type="term" value="F:basic amino acid transmembrane transporter activity"/>
    <property type="evidence" value="ECO:0007669"/>
    <property type="project" value="TreeGrafter"/>
</dbReference>
<dbReference type="PROSITE" id="PS50850">
    <property type="entry name" value="MFS"/>
    <property type="match status" value="1"/>
</dbReference>
<evidence type="ECO:0000259" key="12">
    <source>
        <dbReference type="PROSITE" id="PS50850"/>
    </source>
</evidence>
<dbReference type="InterPro" id="IPR011701">
    <property type="entry name" value="MFS"/>
</dbReference>
<evidence type="ECO:0000256" key="10">
    <source>
        <dbReference type="SAM" id="MobiDB-lite"/>
    </source>
</evidence>
<keyword evidence="4 11" id="KW-0812">Transmembrane</keyword>
<dbReference type="GO" id="GO:0005536">
    <property type="term" value="F:D-glucose binding"/>
    <property type="evidence" value="ECO:0007669"/>
    <property type="project" value="InterPro"/>
</dbReference>
<keyword evidence="7" id="KW-0067">ATP-binding</keyword>
<dbReference type="Pfam" id="PF00349">
    <property type="entry name" value="Hexokinase_1"/>
    <property type="match status" value="1"/>
</dbReference>
<dbReference type="GO" id="GO:0001678">
    <property type="term" value="P:intracellular glucose homeostasis"/>
    <property type="evidence" value="ECO:0007669"/>
    <property type="project" value="InterPro"/>
</dbReference>
<feature type="transmembrane region" description="Helical" evidence="11">
    <location>
        <begin position="795"/>
        <end position="814"/>
    </location>
</feature>
<keyword evidence="14" id="KW-1185">Reference proteome</keyword>
<dbReference type="InterPro" id="IPR022672">
    <property type="entry name" value="Hexokinase_N"/>
</dbReference>
<feature type="transmembrane region" description="Helical" evidence="11">
    <location>
        <begin position="1105"/>
        <end position="1124"/>
    </location>
</feature>
<feature type="compositionally biased region" description="Polar residues" evidence="10">
    <location>
        <begin position="521"/>
        <end position="540"/>
    </location>
</feature>
<keyword evidence="8 11" id="KW-1133">Transmembrane helix</keyword>
<keyword evidence="9 11" id="KW-0472">Membrane</keyword>
<feature type="transmembrane region" description="Helical" evidence="11">
    <location>
        <begin position="730"/>
        <end position="755"/>
    </location>
</feature>